<organism evidence="1">
    <name type="scientific">Solanum chacoense</name>
    <name type="common">Chaco potato</name>
    <dbReference type="NCBI Taxonomy" id="4108"/>
    <lineage>
        <taxon>Eukaryota</taxon>
        <taxon>Viridiplantae</taxon>
        <taxon>Streptophyta</taxon>
        <taxon>Embryophyta</taxon>
        <taxon>Tracheophyta</taxon>
        <taxon>Spermatophyta</taxon>
        <taxon>Magnoliopsida</taxon>
        <taxon>eudicotyledons</taxon>
        <taxon>Gunneridae</taxon>
        <taxon>Pentapetalae</taxon>
        <taxon>asterids</taxon>
        <taxon>lamiids</taxon>
        <taxon>Solanales</taxon>
        <taxon>Solanaceae</taxon>
        <taxon>Solanoideae</taxon>
        <taxon>Solaneae</taxon>
        <taxon>Solanum</taxon>
    </lineage>
</organism>
<name>A0A0V0H263_SOLCH</name>
<reference evidence="1" key="1">
    <citation type="submission" date="2015-12" db="EMBL/GenBank/DDBJ databases">
        <title>Gene expression during late stages of embryo sac development: a critical building block for successful pollen-pistil interactions.</title>
        <authorList>
            <person name="Liu Y."/>
            <person name="Joly V."/>
            <person name="Sabar M."/>
            <person name="Matton D.P."/>
        </authorList>
    </citation>
    <scope>NUCLEOTIDE SEQUENCE</scope>
</reference>
<evidence type="ECO:0000313" key="1">
    <source>
        <dbReference type="EMBL" id="JAP13531.1"/>
    </source>
</evidence>
<proteinExistence type="predicted"/>
<accession>A0A0V0H263</accession>
<dbReference type="AlphaFoldDB" id="A0A0V0H263"/>
<protein>
    <submittedName>
        <fullName evidence="1">Putative ovule protein</fullName>
    </submittedName>
</protein>
<dbReference type="EMBL" id="GEDG01027900">
    <property type="protein sequence ID" value="JAP13531.1"/>
    <property type="molecule type" value="Transcribed_RNA"/>
</dbReference>
<sequence>MPGLFKLDLESIASLAIRTASMICLPLIKASCCELTSLDITHFSRLVSTFEKILSRPLQFQK</sequence>